<dbReference type="EMBL" id="AL161533">
    <property type="protein sequence ID" value="CAB78242.1"/>
    <property type="molecule type" value="Genomic_DNA"/>
</dbReference>
<name>Q9SZ64_ARATH</name>
<evidence type="ECO:0000313" key="3">
    <source>
        <dbReference type="EMBL" id="CAB40940.1"/>
    </source>
</evidence>
<dbReference type="EMBL" id="AL049638">
    <property type="protein sequence ID" value="CAB40940.1"/>
    <property type="molecule type" value="Genomic_DNA"/>
</dbReference>
<sequence length="521" mass="59693">METDTETESDEDMEMETMVFEVTEIDLEYEFDASRWFDFTREELPLESRAAELWFETAQSYPPSPFAMKLLMIEEVYDEKTESLSKSEDGEVTVEVQESDREIPQQPDVNETGNGMKSGVFRFIQGGTLSKVPNDSLHKGPTFSNRIHSDKLKYRPKSSIRPITRSSTLMKPTASVLAKQDNARLHMQVDEIKCLSSEIQSAKRQKLDGGLLRKVEFLIATNFALISLIVDLQILLFQVAEAAQETNLVHKALKKDLDKNSLHTRMKITIPQEPDFATSHRANRIRHKNDAKLEQDSTSVYRFKARPLNRKIFEAPSLPIRKNSTPKLPEFQEFRLKTSERAMQHSSAVSTSSYQGNNNHKEADKPNRTFPDGVNREPRRQRAIDIPKDDVRKDLFKARPLNKKILSSGREIGMFTKSKRETTAPLMFPTIDSNCSYTQTQGFSFHSERTAQPDLPTDLFSKLSLSSELRPNNGSRLRFPQPEQVKVKLVISFHLTIYVPALESYRVLKSFLGIRAQRKID</sequence>
<dbReference type="GO" id="GO:0005874">
    <property type="term" value="C:microtubule"/>
    <property type="evidence" value="ECO:0007669"/>
    <property type="project" value="InterPro"/>
</dbReference>
<evidence type="ECO:0000259" key="2">
    <source>
        <dbReference type="Pfam" id="PF12214"/>
    </source>
</evidence>
<dbReference type="InterPro" id="IPR027330">
    <property type="entry name" value="TPX2_central_dom"/>
</dbReference>
<feature type="compositionally biased region" description="Polar residues" evidence="1">
    <location>
        <begin position="344"/>
        <end position="358"/>
    </location>
</feature>
<feature type="domain" description="TPX2 central" evidence="2">
    <location>
        <begin position="266"/>
        <end position="428"/>
    </location>
</feature>
<feature type="region of interest" description="Disordered" evidence="1">
    <location>
        <begin position="96"/>
        <end position="116"/>
    </location>
</feature>
<accession>Q9SZ64</accession>
<dbReference type="PANTHER" id="PTHR14326:SF15">
    <property type="entry name" value="OS06G0130200 PROTEIN"/>
    <property type="match status" value="1"/>
</dbReference>
<gene>
    <name evidence="3" type="primary">F16J13.60</name>
    <name evidence="4" type="ordered locus">At4g11990</name>
</gene>
<dbReference type="ExpressionAtlas" id="Q9SZ64">
    <property type="expression patterns" value="baseline and differential"/>
</dbReference>
<dbReference type="AlphaFoldDB" id="Q9SZ64"/>
<dbReference type="Pfam" id="PF12214">
    <property type="entry name" value="TPX2_importin"/>
    <property type="match status" value="1"/>
</dbReference>
<dbReference type="PIR" id="T06606">
    <property type="entry name" value="T06606"/>
</dbReference>
<evidence type="ECO:0000313" key="4">
    <source>
        <dbReference type="EMBL" id="CAB78242.1"/>
    </source>
</evidence>
<dbReference type="GO" id="GO:0005819">
    <property type="term" value="C:spindle"/>
    <property type="evidence" value="ECO:0007669"/>
    <property type="project" value="InterPro"/>
</dbReference>
<dbReference type="InterPro" id="IPR009675">
    <property type="entry name" value="TPX2_fam"/>
</dbReference>
<protein>
    <submittedName>
        <fullName evidence="4">Uncharacterized protein AT4g11990</fullName>
    </submittedName>
    <submittedName>
        <fullName evidence="3">Uncharacterized protein F16J13.60</fullName>
    </submittedName>
</protein>
<feature type="region of interest" description="Disordered" evidence="1">
    <location>
        <begin position="341"/>
        <end position="375"/>
    </location>
</feature>
<reference evidence="3" key="2">
    <citation type="submission" date="1999-04" db="EMBL/GenBank/DDBJ databases">
        <authorList>
            <person name="Bevan M."/>
            <person name="Hilbert H."/>
            <person name="Braun M."/>
            <person name="Holzer E."/>
            <person name="Brandt A."/>
            <person name="Duesterhoeft A."/>
            <person name="Bancroft I."/>
            <person name="Mewes H.W."/>
            <person name="Mayer K.F.X."/>
            <person name="Schueller C."/>
        </authorList>
    </citation>
    <scope>NUCLEOTIDE SEQUENCE</scope>
</reference>
<dbReference type="GO" id="GO:0060236">
    <property type="term" value="P:regulation of mitotic spindle organization"/>
    <property type="evidence" value="ECO:0007669"/>
    <property type="project" value="InterPro"/>
</dbReference>
<proteinExistence type="predicted"/>
<organism evidence="3">
    <name type="scientific">Arabidopsis thaliana</name>
    <name type="common">Mouse-ear cress</name>
    <dbReference type="NCBI Taxonomy" id="3702"/>
    <lineage>
        <taxon>Eukaryota</taxon>
        <taxon>Viridiplantae</taxon>
        <taxon>Streptophyta</taxon>
        <taxon>Embryophyta</taxon>
        <taxon>Tracheophyta</taxon>
        <taxon>Spermatophyta</taxon>
        <taxon>Magnoliopsida</taxon>
        <taxon>eudicotyledons</taxon>
        <taxon>Gunneridae</taxon>
        <taxon>Pentapetalae</taxon>
        <taxon>rosids</taxon>
        <taxon>malvids</taxon>
        <taxon>Brassicales</taxon>
        <taxon>Brassicaceae</taxon>
        <taxon>Camelineae</taxon>
        <taxon>Arabidopsis</taxon>
    </lineage>
</organism>
<dbReference type="PANTHER" id="PTHR14326">
    <property type="entry name" value="TARGETING PROTEIN FOR XKLP2"/>
    <property type="match status" value="1"/>
</dbReference>
<reference key="1">
    <citation type="journal article" date="1999" name="Nature">
        <title>Sequence and analysis of chromosome 4 of the plant Arabidopsis thaliana.</title>
        <authorList>
            <consortium name="EU"/>
            <consortium name="CSHL and WU Arabidopsis Sequencing Project"/>
            <person name="Mayer K."/>
            <person name="Schuller C."/>
            <person name="Wambutt R."/>
            <person name="Murphy G."/>
            <person name="Volckaert G."/>
            <person name="Pohl T."/>
            <person name="Dusterhoft A."/>
            <person name="Stiekema W."/>
            <person name="Entian K.D."/>
            <person name="Terryn N."/>
            <person name="Harris B."/>
            <person name="Ansorge W."/>
            <person name="Brandt P."/>
            <person name="Grivell L."/>
            <person name="Rieger M."/>
            <person name="Weichselgartner M."/>
            <person name="de Simone V."/>
            <person name="Obermaier B."/>
            <person name="Mache R."/>
            <person name="Muller M."/>
            <person name="Kreis M."/>
            <person name="Delseny M."/>
            <person name="Puigdomenech P."/>
            <person name="Watson M."/>
            <person name="Schmidtheini T."/>
            <person name="Reichert B."/>
            <person name="Portatelle D."/>
            <person name="Perez-Alonso M."/>
            <person name="Boutry M."/>
            <person name="Bancroft I."/>
            <person name="Vos P."/>
            <person name="Hoheisel J."/>
            <person name="Zimmermann W."/>
            <person name="Wedler H."/>
            <person name="Ridley P."/>
            <person name="Langham S.A."/>
            <person name="McCullagh B."/>
            <person name="Bilham L."/>
            <person name="Robben J."/>
            <person name="Van der Schueren J."/>
            <person name="Grymonprez B."/>
            <person name="Chuang Y.J."/>
            <person name="Vandenbussche F."/>
            <person name="Braeken M."/>
            <person name="Weltjens I."/>
            <person name="Voet M."/>
            <person name="Bastiaens I."/>
            <person name="Aert R."/>
            <person name="Defoor E."/>
            <person name="Weitzenegger T."/>
            <person name="Bothe G."/>
            <person name="Ramsperger U."/>
            <person name="Hilbert H."/>
            <person name="Braun M."/>
            <person name="Holzer E."/>
            <person name="Brandt A."/>
            <person name="Peters S."/>
            <person name="van Staveren M."/>
            <person name="Dirske W."/>
            <person name="Mooijman P."/>
            <person name="Klein Lankhorst R."/>
            <person name="Rose M."/>
            <person name="Hauf J."/>
            <person name="Kotter P."/>
            <person name="Berneiser S."/>
            <person name="Hempel S."/>
            <person name="Feldpausch M."/>
            <person name="Lamberth S."/>
            <person name="Van den Daele H."/>
            <person name="De Keyser A."/>
            <person name="Buysshaert C."/>
            <person name="Gielen J."/>
            <person name="Villarroel R."/>
            <person name="De Clercq R."/>
            <person name="Van Montagu M."/>
            <person name="Rogers J."/>
            <person name="Cronin A."/>
            <person name="Quail M."/>
            <person name="Bray-Allen S."/>
            <person name="Clark L."/>
            <person name="Doggett J."/>
            <person name="Hall S."/>
            <person name="Kay M."/>
            <person name="Lennard N."/>
            <person name="McLay K."/>
            <person name="Mayes R."/>
            <person name="Pettett A."/>
            <person name="Rajandream M.A."/>
            <person name="Lyne M."/>
            <person name="Benes V."/>
            <person name="Rechmann S."/>
            <person name="Borkova D."/>
            <person name="Blocker H."/>
            <person name="Scharfe M."/>
            <person name="Grimm M."/>
            <person name="Lohnert T.H."/>
            <person name="Dose S."/>
            <person name="de Haan M."/>
            <person name="Maarse A."/>
            <person name="Schafer M."/>
            <person name="Muller-Auer S."/>
            <person name="Gabel C."/>
            <person name="Fuchs M."/>
            <person name="Fartmann B."/>
            <person name="Granderath K."/>
            <person name="Dauner D."/>
            <person name="Herzl A."/>
            <person name="Neumann S."/>
            <person name="Argiriou A."/>
            <person name="Vitale D."/>
            <person name="Liguori R."/>
            <person name="Piravandi E."/>
            <person name="Massenet O."/>
            <person name="Quigley F."/>
            <person name="Clabauld G."/>
            <person name="Mundlein A."/>
            <person name="Felber R."/>
            <person name="Schnabl S."/>
            <person name="Hiller R."/>
            <person name="Schmidt W."/>
            <person name="Lecharny A."/>
            <person name="Aubourg S."/>
            <person name="Chefdor F."/>
            <person name="Cooke R."/>
            <person name="Berger C."/>
            <person name="Montfort A."/>
            <person name="Casacuberta E."/>
            <person name="Gibbons T."/>
            <person name="Weber N."/>
            <person name="Vandenbol M."/>
            <person name="Bargues M."/>
            <person name="Terol J."/>
            <person name="Torres A."/>
            <person name="Perez-Perez A."/>
            <person name="Purnelle B."/>
            <person name="Bent E."/>
            <person name="Johnson S."/>
            <person name="Tacon D."/>
            <person name="Jesse T."/>
            <person name="Heijnen L."/>
            <person name="Schwarz S."/>
            <person name="Scholler P."/>
            <person name="Heber S."/>
            <person name="Francs P."/>
            <person name="Bielke C."/>
            <person name="Frishman D."/>
            <person name="Haase D."/>
            <person name="Lemcke K."/>
            <person name="Mewes H.W."/>
            <person name="Stocker S."/>
            <person name="Zaccaria P."/>
            <person name="Bevan M."/>
            <person name="Wilson R.K."/>
            <person name="de la Bastide M."/>
            <person name="Habermann K."/>
            <person name="Parnell L."/>
            <person name="Dedhia N."/>
            <person name="Gnoj L."/>
            <person name="Schutz K."/>
            <person name="Huang E."/>
            <person name="Spiegel L."/>
            <person name="Sehkon M."/>
            <person name="Murray J."/>
            <person name="Sheet P."/>
            <person name="Cordes M."/>
            <person name="Abu-Threideh J."/>
            <person name="Stoneking T."/>
            <person name="Kalicki J."/>
            <person name="Graves T."/>
            <person name="Harmon G."/>
            <person name="Edwards J."/>
            <person name="Latreille P."/>
            <person name="Courtney L."/>
            <person name="Cloud J."/>
            <person name="Abbott A."/>
            <person name="Scott K."/>
            <person name="Johnson D."/>
            <person name="Minx P."/>
            <person name="Bentley D."/>
            <person name="Fulton B."/>
            <person name="Miller N."/>
            <person name="Greco T."/>
            <person name="Kemp K."/>
            <person name="Kramer J."/>
            <person name="Fulton L."/>
            <person name="Mardis E."/>
            <person name="Dante M."/>
            <person name="Pepin K."/>
            <person name="Hillier L."/>
            <person name="Nelson J."/>
            <person name="Spieth J."/>
            <person name="Ryan E."/>
            <person name="Andrews S."/>
            <person name="Geisel C."/>
            <person name="Layman D."/>
            <person name="Du H."/>
            <person name="Ali J."/>
            <person name="Berghoff A."/>
            <person name="Jones K."/>
            <person name="Drone K."/>
            <person name="Cotton M."/>
            <person name="Joshu C."/>
            <person name="Antonoiu B."/>
            <person name="Zidanic M."/>
            <person name="Strong C."/>
            <person name="Sun H."/>
            <person name="Lamar B."/>
            <person name="Yordan C."/>
            <person name="Ma P."/>
            <person name="Zhong J."/>
            <person name="Preston R."/>
            <person name="Vil D."/>
            <person name="Shekher M."/>
            <person name="Matero A."/>
            <person name="Shah R."/>
            <person name="Swaby I.K."/>
            <person name="O'Shaughnessy A."/>
            <person name="Rodriguez M."/>
            <person name="Hoffmann J."/>
            <person name="Till S."/>
            <person name="Granat S."/>
            <person name="Shohdy N."/>
            <person name="Hasegawa A."/>
            <person name="Hameed A."/>
            <person name="Lodhi M."/>
            <person name="Johnson A."/>
            <person name="Chen E."/>
            <person name="Marra M."/>
            <person name="Martienssen R."/>
            <person name="McCombie W.R."/>
        </authorList>
    </citation>
    <scope>NUCLEOTIDE SEQUENCE [LARGE SCALE GENOMIC DNA]</scope>
    <source>
        <strain>cv. Columbia</strain>
    </source>
</reference>
<reference evidence="4" key="4">
    <citation type="submission" date="2000-03" db="EMBL/GenBank/DDBJ databases">
        <authorList>
            <person name="Hilbert H."/>
            <person name="Braun M."/>
            <person name="Holzer E."/>
            <person name="Brandt A."/>
            <person name="Duesterhoeft A."/>
            <person name="Mewes H.W."/>
            <person name="Lemcke K."/>
            <person name="Mayer K.F.X."/>
        </authorList>
    </citation>
    <scope>NUCLEOTIDE SEQUENCE</scope>
</reference>
<reference evidence="3" key="3">
    <citation type="submission" date="1999-04" db="EMBL/GenBank/DDBJ databases">
        <authorList>
            <person name="EU Arabidopsis sequencing project"/>
        </authorList>
    </citation>
    <scope>NUCLEOTIDE SEQUENCE</scope>
</reference>
<evidence type="ECO:0000256" key="1">
    <source>
        <dbReference type="SAM" id="MobiDB-lite"/>
    </source>
</evidence>